<accession>A0A2N6D1V2</accession>
<dbReference type="Pfam" id="PF04430">
    <property type="entry name" value="DUF498"/>
    <property type="match status" value="1"/>
</dbReference>
<sequence length="123" mass="13542">MKFSVADQSNGNTIHAYTDNSVVVNGVTFSKSLVIMADRIIPDWRPDSFQSLSEEDFAAFVELCPDLVVLGTGQRQQFPDPRLYRALIDAGIGIEIMTTPAACRTYNILTSEGRKVIGALLFN</sequence>
<organism evidence="1 2">
    <name type="scientific">Sedimenticola selenatireducens</name>
    <dbReference type="NCBI Taxonomy" id="191960"/>
    <lineage>
        <taxon>Bacteria</taxon>
        <taxon>Pseudomonadati</taxon>
        <taxon>Pseudomonadota</taxon>
        <taxon>Gammaproteobacteria</taxon>
        <taxon>Chromatiales</taxon>
        <taxon>Sedimenticolaceae</taxon>
        <taxon>Sedimenticola</taxon>
    </lineage>
</organism>
<comment type="caution">
    <text evidence="1">The sequence shown here is derived from an EMBL/GenBank/DDBJ whole genome shotgun (WGS) entry which is preliminary data.</text>
</comment>
<dbReference type="AlphaFoldDB" id="A0A2N6D1V2"/>
<dbReference type="CDD" id="cd05560">
    <property type="entry name" value="Xcc1710_like"/>
    <property type="match status" value="1"/>
</dbReference>
<dbReference type="STRING" id="1111735.GCA_000428045_03341"/>
<gene>
    <name evidence="1" type="ORF">C0630_01100</name>
</gene>
<protein>
    <recommendedName>
        <fullName evidence="3">Xcc1710-like domain-containing protein</fullName>
    </recommendedName>
</protein>
<evidence type="ECO:0008006" key="3">
    <source>
        <dbReference type="Google" id="ProtNLM"/>
    </source>
</evidence>
<dbReference type="Gene3D" id="3.40.1230.10">
    <property type="entry name" value="MTH938-like"/>
    <property type="match status" value="1"/>
</dbReference>
<dbReference type="InterPro" id="IPR007523">
    <property type="entry name" value="NDUFAF3/AAMDC"/>
</dbReference>
<proteinExistence type="predicted"/>
<reference evidence="1 2" key="1">
    <citation type="submission" date="2017-11" db="EMBL/GenBank/DDBJ databases">
        <title>Genome-resolved metagenomics identifies genetic mobility, metabolic interactions, and unexpected diversity in perchlorate-reducing communities.</title>
        <authorList>
            <person name="Barnum T.P."/>
            <person name="Figueroa I.A."/>
            <person name="Carlstrom C.I."/>
            <person name="Lucas L.N."/>
            <person name="Engelbrektson A.L."/>
            <person name="Coates J.D."/>
        </authorList>
    </citation>
    <scope>NUCLEOTIDE SEQUENCE [LARGE SCALE GENOMIC DNA]</scope>
    <source>
        <strain evidence="1">BM301</strain>
    </source>
</reference>
<dbReference type="EMBL" id="PKUN01000001">
    <property type="protein sequence ID" value="PLX63677.1"/>
    <property type="molecule type" value="Genomic_DNA"/>
</dbReference>
<evidence type="ECO:0000313" key="2">
    <source>
        <dbReference type="Proteomes" id="UP000235015"/>
    </source>
</evidence>
<dbReference type="Proteomes" id="UP000235015">
    <property type="component" value="Unassembled WGS sequence"/>
</dbReference>
<dbReference type="SUPFAM" id="SSF64076">
    <property type="entry name" value="MTH938-like"/>
    <property type="match status" value="1"/>
</dbReference>
<name>A0A2N6D1V2_9GAMM</name>
<dbReference type="PANTHER" id="PTHR21192:SF2">
    <property type="entry name" value="NADH DEHYDROGENASE [UBIQUINONE] 1 ALPHA SUBCOMPLEX ASSEMBLY FACTOR 3"/>
    <property type="match status" value="1"/>
</dbReference>
<evidence type="ECO:0000313" key="1">
    <source>
        <dbReference type="EMBL" id="PLX63677.1"/>
    </source>
</evidence>
<dbReference type="PANTHER" id="PTHR21192">
    <property type="entry name" value="NUCLEAR PROTEIN E3-3"/>
    <property type="match status" value="1"/>
</dbReference>
<dbReference type="InterPro" id="IPR036748">
    <property type="entry name" value="MTH938-like_sf"/>
</dbReference>